<comment type="caution">
    <text evidence="1">The sequence shown here is derived from an EMBL/GenBank/DDBJ whole genome shotgun (WGS) entry which is preliminary data.</text>
</comment>
<organism evidence="1 2">
    <name type="scientific">Streptodolium elevatio</name>
    <dbReference type="NCBI Taxonomy" id="3157996"/>
    <lineage>
        <taxon>Bacteria</taxon>
        <taxon>Bacillati</taxon>
        <taxon>Actinomycetota</taxon>
        <taxon>Actinomycetes</taxon>
        <taxon>Kitasatosporales</taxon>
        <taxon>Streptomycetaceae</taxon>
        <taxon>Streptodolium</taxon>
    </lineage>
</organism>
<evidence type="ECO:0000313" key="2">
    <source>
        <dbReference type="Proteomes" id="UP001551482"/>
    </source>
</evidence>
<dbReference type="RefSeq" id="WP_358355755.1">
    <property type="nucleotide sequence ID" value="NZ_JBEZFP010000049.1"/>
</dbReference>
<dbReference type="EMBL" id="JBEZFP010000049">
    <property type="protein sequence ID" value="MEU8135763.1"/>
    <property type="molecule type" value="Genomic_DNA"/>
</dbReference>
<reference evidence="1 2" key="1">
    <citation type="submission" date="2024-06" db="EMBL/GenBank/DDBJ databases">
        <title>The Natural Products Discovery Center: Release of the First 8490 Sequenced Strains for Exploring Actinobacteria Biosynthetic Diversity.</title>
        <authorList>
            <person name="Kalkreuter E."/>
            <person name="Kautsar S.A."/>
            <person name="Yang D."/>
            <person name="Bader C.D."/>
            <person name="Teijaro C.N."/>
            <person name="Fluegel L."/>
            <person name="Davis C.M."/>
            <person name="Simpson J.R."/>
            <person name="Lauterbach L."/>
            <person name="Steele A.D."/>
            <person name="Gui C."/>
            <person name="Meng S."/>
            <person name="Li G."/>
            <person name="Viehrig K."/>
            <person name="Ye F."/>
            <person name="Su P."/>
            <person name="Kiefer A.F."/>
            <person name="Nichols A."/>
            <person name="Cepeda A.J."/>
            <person name="Yan W."/>
            <person name="Fan B."/>
            <person name="Jiang Y."/>
            <person name="Adhikari A."/>
            <person name="Zheng C.-J."/>
            <person name="Schuster L."/>
            <person name="Cowan T.M."/>
            <person name="Smanski M.J."/>
            <person name="Chevrette M.G."/>
            <person name="De Carvalho L.P.S."/>
            <person name="Shen B."/>
        </authorList>
    </citation>
    <scope>NUCLEOTIDE SEQUENCE [LARGE SCALE GENOMIC DNA]</scope>
    <source>
        <strain evidence="1 2">NPDC048946</strain>
    </source>
</reference>
<sequence length="266" mass="28757">MPRTAWTDLPAEVSDAVAARTGPILDAKDAVSGAGSDLAIWLVGDGAATFVKAARIDNPDTWQALDREAAVAPYVAAVSPQLRWRVTVGGWDLLGFELLEGAQERAWLEPNSPDVGLTAAALTEVSRIRAPAGLPTAWERWGYWCDPDDEHLFAGDRLVHGDPAAVNFLIHENRVWLVDWAWAMRGPAWIDPMLWGGRLVLDGAHTPDQAAALVREMPALYGASCRGLIALAHAEAAELTHAADEDGDADTARLAHAAQEWADHWK</sequence>
<dbReference type="SUPFAM" id="SSF56112">
    <property type="entry name" value="Protein kinase-like (PK-like)"/>
    <property type="match status" value="1"/>
</dbReference>
<dbReference type="Proteomes" id="UP001551482">
    <property type="component" value="Unassembled WGS sequence"/>
</dbReference>
<accession>A0ABV3DJ41</accession>
<keyword evidence="2" id="KW-1185">Reference proteome</keyword>
<gene>
    <name evidence="1" type="ORF">AB0C36_19865</name>
</gene>
<name>A0ABV3DJ41_9ACTN</name>
<evidence type="ECO:0000313" key="1">
    <source>
        <dbReference type="EMBL" id="MEU8135763.1"/>
    </source>
</evidence>
<proteinExistence type="predicted"/>
<dbReference type="InterPro" id="IPR011009">
    <property type="entry name" value="Kinase-like_dom_sf"/>
</dbReference>
<protein>
    <submittedName>
        <fullName evidence="1">Aminoglycoside phosphotransferase</fullName>
    </submittedName>
</protein>